<evidence type="ECO:0000313" key="8">
    <source>
        <dbReference type="EMBL" id="OAO16855.1"/>
    </source>
</evidence>
<evidence type="ECO:0000256" key="3">
    <source>
        <dbReference type="ARBA" id="ARBA00022475"/>
    </source>
</evidence>
<keyword evidence="4 7" id="KW-0812">Transmembrane</keyword>
<dbReference type="STRING" id="478820.A0A196SIJ3"/>
<dbReference type="Pfam" id="PF01554">
    <property type="entry name" value="MatE"/>
    <property type="match status" value="1"/>
</dbReference>
<sequence length="410" mass="44569">MFIGQYAGSTVEEKKLALAGVSLASPVEQCLLVGCSLIFAQGGGPLYGRYLGKHDEKTSRRIIGNTFSMDVLLGIVMAIVLPLICDPLLVLLDILYNFCYATNNLMRGEGAAMFSCTLMIISAVMNIISDFILLKILGIGVSGAAYSTIIAYTCAVSFGLWFFISKRSAVSVRCSDLIPDWKLVCNMMNVGLSGMVIGLANGILSIACNQFILHFSPYPAESAETTAAIAASGSLVRMQFFMFIPVNSIAHGVVALIAYCRGAALYKRFMSALKVCFIGQFVVSLVVGVLCFIFAEQLAGLFNDDPDFIAIFSKGLRYMSVGVWLCPCACSLYPGLQAIGQGFSSAFVLLNRSCLSIIIVQFVMCYYRKDYWGVFMAYPIAEALSAVVACCFFLYWRKDMEGVNLPVVDN</sequence>
<reference evidence="8 9" key="1">
    <citation type="submission" date="2016-05" db="EMBL/GenBank/DDBJ databases">
        <title>Nuclear genome of Blastocystis sp. subtype 1 NandII.</title>
        <authorList>
            <person name="Gentekaki E."/>
            <person name="Curtis B."/>
            <person name="Stairs C."/>
            <person name="Eme L."/>
            <person name="Herman E."/>
            <person name="Klimes V."/>
            <person name="Arias M.C."/>
            <person name="Elias M."/>
            <person name="Hilliou F."/>
            <person name="Klute M."/>
            <person name="Malik S.-B."/>
            <person name="Pightling A."/>
            <person name="Rachubinski R."/>
            <person name="Salas D."/>
            <person name="Schlacht A."/>
            <person name="Suga H."/>
            <person name="Archibald J."/>
            <person name="Ball S.G."/>
            <person name="Clark G."/>
            <person name="Dacks J."/>
            <person name="Van Der Giezen M."/>
            <person name="Tsaousis A."/>
            <person name="Roger A."/>
        </authorList>
    </citation>
    <scope>NUCLEOTIDE SEQUENCE [LARGE SCALE GENOMIC DNA]</scope>
    <source>
        <strain evidence="9">ATCC 50177 / NandII</strain>
    </source>
</reference>
<dbReference type="GO" id="GO:0005886">
    <property type="term" value="C:plasma membrane"/>
    <property type="evidence" value="ECO:0007669"/>
    <property type="project" value="UniProtKB-SubCell"/>
</dbReference>
<evidence type="ECO:0000256" key="1">
    <source>
        <dbReference type="ARBA" id="ARBA00004651"/>
    </source>
</evidence>
<dbReference type="InterPro" id="IPR002528">
    <property type="entry name" value="MATE_fam"/>
</dbReference>
<keyword evidence="6 7" id="KW-0472">Membrane</keyword>
<feature type="transmembrane region" description="Helical" evidence="7">
    <location>
        <begin position="111"/>
        <end position="137"/>
    </location>
</feature>
<proteinExistence type="inferred from homology"/>
<evidence type="ECO:0000256" key="7">
    <source>
        <dbReference type="SAM" id="Phobius"/>
    </source>
</evidence>
<keyword evidence="5 7" id="KW-1133">Transmembrane helix</keyword>
<feature type="transmembrane region" description="Helical" evidence="7">
    <location>
        <begin position="376"/>
        <end position="396"/>
    </location>
</feature>
<name>A0A196SIJ3_BLAHN</name>
<comment type="caution">
    <text evidence="8">The sequence shown here is derived from an EMBL/GenBank/DDBJ whole genome shotgun (WGS) entry which is preliminary data.</text>
</comment>
<dbReference type="AlphaFoldDB" id="A0A196SIJ3"/>
<dbReference type="GO" id="GO:0015297">
    <property type="term" value="F:antiporter activity"/>
    <property type="evidence" value="ECO:0007669"/>
    <property type="project" value="InterPro"/>
</dbReference>
<keyword evidence="3" id="KW-1003">Cell membrane</keyword>
<evidence type="ECO:0000256" key="5">
    <source>
        <dbReference type="ARBA" id="ARBA00022989"/>
    </source>
</evidence>
<dbReference type="GO" id="GO:0042910">
    <property type="term" value="F:xenobiotic transmembrane transporter activity"/>
    <property type="evidence" value="ECO:0007669"/>
    <property type="project" value="InterPro"/>
</dbReference>
<dbReference type="Proteomes" id="UP000078348">
    <property type="component" value="Unassembled WGS sequence"/>
</dbReference>
<feature type="transmembrane region" description="Helical" evidence="7">
    <location>
        <begin position="343"/>
        <end position="364"/>
    </location>
</feature>
<dbReference type="OrthoDB" id="2126698at2759"/>
<keyword evidence="9" id="KW-1185">Reference proteome</keyword>
<evidence type="ECO:0000256" key="2">
    <source>
        <dbReference type="ARBA" id="ARBA00010199"/>
    </source>
</evidence>
<feature type="transmembrane region" description="Helical" evidence="7">
    <location>
        <begin position="143"/>
        <end position="164"/>
    </location>
</feature>
<feature type="transmembrane region" description="Helical" evidence="7">
    <location>
        <begin position="240"/>
        <end position="260"/>
    </location>
</feature>
<feature type="transmembrane region" description="Helical" evidence="7">
    <location>
        <begin position="71"/>
        <end position="99"/>
    </location>
</feature>
<evidence type="ECO:0000256" key="4">
    <source>
        <dbReference type="ARBA" id="ARBA00022692"/>
    </source>
</evidence>
<dbReference type="EMBL" id="LXWW01000056">
    <property type="protein sequence ID" value="OAO16855.1"/>
    <property type="molecule type" value="Genomic_DNA"/>
</dbReference>
<dbReference type="InterPro" id="IPR051327">
    <property type="entry name" value="MATE_MepA_subfamily"/>
</dbReference>
<dbReference type="PANTHER" id="PTHR43823">
    <property type="entry name" value="SPORULATION PROTEIN YKVU"/>
    <property type="match status" value="1"/>
</dbReference>
<evidence type="ECO:0000256" key="6">
    <source>
        <dbReference type="ARBA" id="ARBA00023136"/>
    </source>
</evidence>
<gene>
    <name evidence="8" type="ORF">AV274_1411</name>
</gene>
<accession>A0A196SIJ3</accession>
<organism evidence="8 9">
    <name type="scientific">Blastocystis sp. subtype 1 (strain ATCC 50177 / NandII)</name>
    <dbReference type="NCBI Taxonomy" id="478820"/>
    <lineage>
        <taxon>Eukaryota</taxon>
        <taxon>Sar</taxon>
        <taxon>Stramenopiles</taxon>
        <taxon>Bigyra</taxon>
        <taxon>Opalozoa</taxon>
        <taxon>Opalinata</taxon>
        <taxon>Blastocystidae</taxon>
        <taxon>Blastocystis</taxon>
    </lineage>
</organism>
<comment type="similarity">
    <text evidence="2">Belongs to the multi antimicrobial extrusion (MATE) (TC 2.A.66.1) family.</text>
</comment>
<comment type="subcellular location">
    <subcellularLocation>
        <location evidence="1">Cell membrane</location>
        <topology evidence="1">Multi-pass membrane protein</topology>
    </subcellularLocation>
</comment>
<evidence type="ECO:0000313" key="9">
    <source>
        <dbReference type="Proteomes" id="UP000078348"/>
    </source>
</evidence>
<feature type="transmembrane region" description="Helical" evidence="7">
    <location>
        <begin position="272"/>
        <end position="295"/>
    </location>
</feature>
<feature type="transmembrane region" description="Helical" evidence="7">
    <location>
        <begin position="190"/>
        <end position="212"/>
    </location>
</feature>
<dbReference type="PANTHER" id="PTHR43823:SF3">
    <property type="entry name" value="MULTIDRUG EXPORT PROTEIN MEPA"/>
    <property type="match status" value="1"/>
</dbReference>
<protein>
    <submittedName>
        <fullName evidence="8">DinF protein</fullName>
    </submittedName>
</protein>
<feature type="transmembrane region" description="Helical" evidence="7">
    <location>
        <begin position="315"/>
        <end position="336"/>
    </location>
</feature>